<organism evidence="2 3">
    <name type="scientific">Thiogranum longum</name>
    <dbReference type="NCBI Taxonomy" id="1537524"/>
    <lineage>
        <taxon>Bacteria</taxon>
        <taxon>Pseudomonadati</taxon>
        <taxon>Pseudomonadota</taxon>
        <taxon>Gammaproteobacteria</taxon>
        <taxon>Chromatiales</taxon>
        <taxon>Ectothiorhodospiraceae</taxon>
        <taxon>Thiogranum</taxon>
    </lineage>
</organism>
<keyword evidence="3" id="KW-1185">Reference proteome</keyword>
<gene>
    <name evidence="2" type="ORF">DFR30_2403</name>
</gene>
<dbReference type="RefSeq" id="WP_165869196.1">
    <property type="nucleotide sequence ID" value="NZ_SMFX01000001.1"/>
</dbReference>
<dbReference type="PROSITE" id="PS50914">
    <property type="entry name" value="BON"/>
    <property type="match status" value="1"/>
</dbReference>
<dbReference type="PANTHER" id="PTHR34606">
    <property type="entry name" value="BON DOMAIN-CONTAINING PROTEIN"/>
    <property type="match status" value="1"/>
</dbReference>
<dbReference type="PROSITE" id="PS51257">
    <property type="entry name" value="PROKAR_LIPOPROTEIN"/>
    <property type="match status" value="1"/>
</dbReference>
<accession>A0A4R1HI64</accession>
<dbReference type="Pfam" id="PF04972">
    <property type="entry name" value="BON"/>
    <property type="match status" value="1"/>
</dbReference>
<evidence type="ECO:0000313" key="2">
    <source>
        <dbReference type="EMBL" id="TCK19109.1"/>
    </source>
</evidence>
<dbReference type="PANTHER" id="PTHR34606:SF15">
    <property type="entry name" value="BON DOMAIN-CONTAINING PROTEIN"/>
    <property type="match status" value="1"/>
</dbReference>
<dbReference type="InterPro" id="IPR051686">
    <property type="entry name" value="Lipoprotein_DolP"/>
</dbReference>
<comment type="caution">
    <text evidence="2">The sequence shown here is derived from an EMBL/GenBank/DDBJ whole genome shotgun (WGS) entry which is preliminary data.</text>
</comment>
<evidence type="ECO:0000313" key="3">
    <source>
        <dbReference type="Proteomes" id="UP000295707"/>
    </source>
</evidence>
<dbReference type="EMBL" id="SMFX01000001">
    <property type="protein sequence ID" value="TCK19109.1"/>
    <property type="molecule type" value="Genomic_DNA"/>
</dbReference>
<protein>
    <submittedName>
        <fullName evidence="2">BON domain-containing protein</fullName>
    </submittedName>
</protein>
<dbReference type="AlphaFoldDB" id="A0A4R1HI64"/>
<dbReference type="Gene3D" id="3.30.1340.30">
    <property type="match status" value="1"/>
</dbReference>
<evidence type="ECO:0000259" key="1">
    <source>
        <dbReference type="PROSITE" id="PS50914"/>
    </source>
</evidence>
<sequence>MRVLQHVLVVLLLAGALSACGSLIVSGQAQGGRSSATASAAERRDAAITAEINRQFVRDAQISAFDVRIDTRNGVVRLSGQVRDTKAKQRALELARSVDGVRRVESSLTY</sequence>
<name>A0A4R1HI64_9GAMM</name>
<dbReference type="InterPro" id="IPR007055">
    <property type="entry name" value="BON_dom"/>
</dbReference>
<dbReference type="Proteomes" id="UP000295707">
    <property type="component" value="Unassembled WGS sequence"/>
</dbReference>
<feature type="domain" description="BON" evidence="1">
    <location>
        <begin position="44"/>
        <end position="110"/>
    </location>
</feature>
<proteinExistence type="predicted"/>
<reference evidence="2 3" key="1">
    <citation type="submission" date="2019-03" db="EMBL/GenBank/DDBJ databases">
        <title>Genomic Encyclopedia of Type Strains, Phase IV (KMG-IV): sequencing the most valuable type-strain genomes for metagenomic binning, comparative biology and taxonomic classification.</title>
        <authorList>
            <person name="Goeker M."/>
        </authorList>
    </citation>
    <scope>NUCLEOTIDE SEQUENCE [LARGE SCALE GENOMIC DNA]</scope>
    <source>
        <strain evidence="2 3">DSM 19610</strain>
    </source>
</reference>